<dbReference type="RefSeq" id="WP_413271228.1">
    <property type="nucleotide sequence ID" value="NZ_JBHFNQ010000112.1"/>
</dbReference>
<evidence type="ECO:0000259" key="2">
    <source>
        <dbReference type="PROSITE" id="PS50943"/>
    </source>
</evidence>
<organism evidence="3 4">
    <name type="scientific">Floridaenema aerugineum BLCC-F46</name>
    <dbReference type="NCBI Taxonomy" id="3153654"/>
    <lineage>
        <taxon>Bacteria</taxon>
        <taxon>Bacillati</taxon>
        <taxon>Cyanobacteriota</taxon>
        <taxon>Cyanophyceae</taxon>
        <taxon>Oscillatoriophycideae</taxon>
        <taxon>Aerosakkonematales</taxon>
        <taxon>Aerosakkonemataceae</taxon>
        <taxon>Floridanema</taxon>
        <taxon>Floridanema aerugineum</taxon>
    </lineage>
</organism>
<accession>A0ABV4X5S1</accession>
<dbReference type="InterPro" id="IPR019734">
    <property type="entry name" value="TPR_rpt"/>
</dbReference>
<dbReference type="Pfam" id="PF00931">
    <property type="entry name" value="NB-ARC"/>
    <property type="match status" value="1"/>
</dbReference>
<dbReference type="PANTHER" id="PTHR10098:SF108">
    <property type="entry name" value="TETRATRICOPEPTIDE REPEAT PROTEIN 28"/>
    <property type="match status" value="1"/>
</dbReference>
<keyword evidence="4" id="KW-1185">Reference proteome</keyword>
<gene>
    <name evidence="3" type="ORF">ACE1CC_14945</name>
</gene>
<dbReference type="Pfam" id="PF13424">
    <property type="entry name" value="TPR_12"/>
    <property type="match status" value="1"/>
</dbReference>
<dbReference type="Gene3D" id="1.25.40.10">
    <property type="entry name" value="Tetratricopeptide repeat domain"/>
    <property type="match status" value="2"/>
</dbReference>
<dbReference type="InterPro" id="IPR011990">
    <property type="entry name" value="TPR-like_helical_dom_sf"/>
</dbReference>
<dbReference type="SUPFAM" id="SSF47413">
    <property type="entry name" value="lambda repressor-like DNA-binding domains"/>
    <property type="match status" value="1"/>
</dbReference>
<sequence length="792" mass="90559">MIQQKRIRRSYFLSENGWNKFQDALKKKFDGKCSNERLAELSGLSTDTVSQIKRRKKRVDESSIEALFSALGLTLEESDLSVNVQVSPPTLDPNFVGREGAIAHLKNLIEQGAKAIVIHGKGGIGKTTLAWQFLHTQGFDKILDLRMAKETQNITSAESVIEEWLRRYFDEEPGREFGVTLDRLRQQLRNPKQRIGILIDNLEPALDEKGRCIEAHRKYVELFTALADPAVQSVTLITSRERLREAAVTVENYRLEGLDIAAWEKFFNSRKIPIDTEVLNAMHQAYGGNAKAMQIFPGAIKEYNNSLAAYWQANKDDLLIERELEGLVVSQFDRLQQLDSSAYKLLCRLGCYRYQDVPKVPENDSEKGLSCLLWDVPVSQRKRVINSLKDRSLVDFCNREYWLHPVIRAEAVKRLRESEDWETANRKAAEFWTESVKTVETVEDALQALEEYYHYLAINNFEKAGSVIIENKDINQTEDYLIDSLTVASLGSSFIRLGIYRPMLLAISQVIEKVEDKYCLAKLYNLMGDLVWLNGNIKKAIDYHEKSGCIAKAYLETIDQKDSNIINNCKILSIVYLFNRGICKGEIGELHQAIEDIEQANLIAKENNLHGYQIRAWSKLASLYSSLGLNLYSKINYRKKVEELVELVNQEISTKSLGIRSQGYRLFHLGIAYKSLGKFVFSMETYQKAIKYAEQINFIQLKGIALFGIAELYREQGDFTTALSHHTESIELLEKIGAKCDLAEAYYQLALTYQKMGDTEKSQPKFQQAIRLFTEMEAPKQVEKVRQAMENG</sequence>
<proteinExistence type="predicted"/>
<dbReference type="InterPro" id="IPR001387">
    <property type="entry name" value="Cro/C1-type_HTH"/>
</dbReference>
<reference evidence="3 4" key="1">
    <citation type="submission" date="2024-09" db="EMBL/GenBank/DDBJ databases">
        <title>Floridaenema gen nov. (Aerosakkonemataceae, Aerosakkonematales ord. nov., Cyanobacteria) from benthic tropical and subtropical fresh waters, with the description of four new species.</title>
        <authorList>
            <person name="Moretto J.A."/>
            <person name="Berthold D.E."/>
            <person name="Lefler F.W."/>
            <person name="Huang I.-S."/>
            <person name="Laughinghouse H. IV."/>
        </authorList>
    </citation>
    <scope>NUCLEOTIDE SEQUENCE [LARGE SCALE GENOMIC DNA]</scope>
    <source>
        <strain evidence="3 4">BLCC-F46</strain>
    </source>
</reference>
<protein>
    <submittedName>
        <fullName evidence="3">Tetratricopeptide repeat protein</fullName>
    </submittedName>
</protein>
<evidence type="ECO:0000313" key="3">
    <source>
        <dbReference type="EMBL" id="MFB2878148.1"/>
    </source>
</evidence>
<dbReference type="Gene3D" id="3.40.50.300">
    <property type="entry name" value="P-loop containing nucleotide triphosphate hydrolases"/>
    <property type="match status" value="1"/>
</dbReference>
<name>A0ABV4X5S1_9CYAN</name>
<feature type="domain" description="HTH cro/C1-type" evidence="2">
    <location>
        <begin position="38"/>
        <end position="78"/>
    </location>
</feature>
<evidence type="ECO:0000256" key="1">
    <source>
        <dbReference type="PROSITE-ProRule" id="PRU00339"/>
    </source>
</evidence>
<dbReference type="PROSITE" id="PS50005">
    <property type="entry name" value="TPR"/>
    <property type="match status" value="1"/>
</dbReference>
<feature type="repeat" description="TPR" evidence="1">
    <location>
        <begin position="743"/>
        <end position="776"/>
    </location>
</feature>
<dbReference type="SMART" id="SM00028">
    <property type="entry name" value="TPR"/>
    <property type="match status" value="5"/>
</dbReference>
<dbReference type="Gene3D" id="1.10.260.40">
    <property type="entry name" value="lambda repressor-like DNA-binding domains"/>
    <property type="match status" value="1"/>
</dbReference>
<dbReference type="Proteomes" id="UP001576774">
    <property type="component" value="Unassembled WGS sequence"/>
</dbReference>
<dbReference type="InterPro" id="IPR002182">
    <property type="entry name" value="NB-ARC"/>
</dbReference>
<keyword evidence="1" id="KW-0802">TPR repeat</keyword>
<dbReference type="InterPro" id="IPR027417">
    <property type="entry name" value="P-loop_NTPase"/>
</dbReference>
<dbReference type="PROSITE" id="PS50943">
    <property type="entry name" value="HTH_CROC1"/>
    <property type="match status" value="1"/>
</dbReference>
<dbReference type="SUPFAM" id="SSF48452">
    <property type="entry name" value="TPR-like"/>
    <property type="match status" value="2"/>
</dbReference>
<comment type="caution">
    <text evidence="3">The sequence shown here is derived from an EMBL/GenBank/DDBJ whole genome shotgun (WGS) entry which is preliminary data.</text>
</comment>
<dbReference type="EMBL" id="JBHFNQ010000112">
    <property type="protein sequence ID" value="MFB2878148.1"/>
    <property type="molecule type" value="Genomic_DNA"/>
</dbReference>
<dbReference type="InterPro" id="IPR010982">
    <property type="entry name" value="Lambda_DNA-bd_dom_sf"/>
</dbReference>
<dbReference type="SUPFAM" id="SSF52540">
    <property type="entry name" value="P-loop containing nucleoside triphosphate hydrolases"/>
    <property type="match status" value="1"/>
</dbReference>
<evidence type="ECO:0000313" key="4">
    <source>
        <dbReference type="Proteomes" id="UP001576774"/>
    </source>
</evidence>
<dbReference type="PANTHER" id="PTHR10098">
    <property type="entry name" value="RAPSYN-RELATED"/>
    <property type="match status" value="1"/>
</dbReference>